<proteinExistence type="predicted"/>
<dbReference type="AlphaFoldDB" id="A0AAW7MHI2"/>
<dbReference type="InterPro" id="IPR002539">
    <property type="entry name" value="MaoC-like_dom"/>
</dbReference>
<feature type="domain" description="MaoC-like" evidence="1">
    <location>
        <begin position="166"/>
        <end position="273"/>
    </location>
</feature>
<dbReference type="CDD" id="cd03448">
    <property type="entry name" value="HDE_HSD"/>
    <property type="match status" value="1"/>
</dbReference>
<dbReference type="Proteomes" id="UP001172788">
    <property type="component" value="Unassembled WGS sequence"/>
</dbReference>
<dbReference type="Pfam" id="PF01575">
    <property type="entry name" value="MaoC_dehydratas"/>
    <property type="match status" value="1"/>
</dbReference>
<feature type="domain" description="Peroxisomal multifunctional enzyme type 2-like N-terminal" evidence="2">
    <location>
        <begin position="19"/>
        <end position="147"/>
    </location>
</feature>
<gene>
    <name evidence="3" type="ORF">DBA34_02245</name>
    <name evidence="4" type="ORF">DBB29_01210</name>
</gene>
<dbReference type="RefSeq" id="WP_039365098.1">
    <property type="nucleotide sequence ID" value="NZ_QAIC01000025.1"/>
</dbReference>
<dbReference type="Proteomes" id="UP001172791">
    <property type="component" value="Unassembled WGS sequence"/>
</dbReference>
<evidence type="ECO:0000259" key="2">
    <source>
        <dbReference type="Pfam" id="PF22622"/>
    </source>
</evidence>
<evidence type="ECO:0000313" key="5">
    <source>
        <dbReference type="Proteomes" id="UP001172788"/>
    </source>
</evidence>
<dbReference type="GO" id="GO:0044594">
    <property type="term" value="F:17-beta-hydroxysteroid dehydrogenase (NAD+) activity"/>
    <property type="evidence" value="ECO:0007669"/>
    <property type="project" value="TreeGrafter"/>
</dbReference>
<reference evidence="3" key="1">
    <citation type="submission" date="2018-04" db="EMBL/GenBank/DDBJ databases">
        <authorList>
            <person name="Jy Z."/>
        </authorList>
    </citation>
    <scope>NUCLEOTIDE SEQUENCE</scope>
    <source>
        <strain evidence="4">AS13</strain>
        <strain evidence="3">LA18</strain>
    </source>
</reference>
<dbReference type="Pfam" id="PF22622">
    <property type="entry name" value="MFE-2_hydrat-2_N"/>
    <property type="match status" value="1"/>
</dbReference>
<sequence>MSLDYSLVKHWQLPPVTQHYTAKDTILYALGVAAATENPLTEADLKFVFERKLQALPTFAALLAGSSDWMADARTGIDLAQVLHGEQFLTIYRQLPAEGAVQGVETVDEIYDKGPDKGAVMYLSRKIHDAVTGDLLAMSGYSIFMRGNGGFGGSAQGQPKPFPMPQDRDPDASLAMITRPEQAAIYRLSGDHNPLHIDPAMARLAGFDKPILHGMCSYGIAGRAILNLRCGADPSRLRKLNVRFASPVYPGETLVTEIWDLAPGRLAFRVKVLERDTVALNNGYAEYAA</sequence>
<dbReference type="EMBL" id="QAID01000024">
    <property type="protein sequence ID" value="MDN4576749.1"/>
    <property type="molecule type" value="Genomic_DNA"/>
</dbReference>
<organism evidence="3 6">
    <name type="scientific">Pandoraea cepalis</name>
    <dbReference type="NCBI Taxonomy" id="2508294"/>
    <lineage>
        <taxon>Bacteria</taxon>
        <taxon>Pseudomonadati</taxon>
        <taxon>Pseudomonadota</taxon>
        <taxon>Betaproteobacteria</taxon>
        <taxon>Burkholderiales</taxon>
        <taxon>Burkholderiaceae</taxon>
        <taxon>Pandoraea</taxon>
    </lineage>
</organism>
<evidence type="ECO:0000259" key="1">
    <source>
        <dbReference type="Pfam" id="PF01575"/>
    </source>
</evidence>
<dbReference type="GO" id="GO:0003857">
    <property type="term" value="F:(3S)-3-hydroxyacyl-CoA dehydrogenase (NAD+) activity"/>
    <property type="evidence" value="ECO:0007669"/>
    <property type="project" value="TreeGrafter"/>
</dbReference>
<keyword evidence="5" id="KW-1185">Reference proteome</keyword>
<dbReference type="InterPro" id="IPR054357">
    <property type="entry name" value="MFE-2_N"/>
</dbReference>
<comment type="caution">
    <text evidence="3">The sequence shown here is derived from an EMBL/GenBank/DDBJ whole genome shotgun (WGS) entry which is preliminary data.</text>
</comment>
<evidence type="ECO:0000313" key="4">
    <source>
        <dbReference type="EMBL" id="MDN4576749.1"/>
    </source>
</evidence>
<dbReference type="InterPro" id="IPR029069">
    <property type="entry name" value="HotDog_dom_sf"/>
</dbReference>
<name>A0AAW7MHI2_9BURK</name>
<dbReference type="EMBL" id="QAIC01000025">
    <property type="protein sequence ID" value="MDN4572093.1"/>
    <property type="molecule type" value="Genomic_DNA"/>
</dbReference>
<protein>
    <submittedName>
        <fullName evidence="3">3-alpha,7-alpha, 12-alpha-trihydroxy-5-beta-cholest-24-enoyl-CoA hydratase</fullName>
    </submittedName>
</protein>
<dbReference type="PANTHER" id="PTHR13078">
    <property type="entry name" value="PEROXISOMAL MULTIFUNCTIONAL ENZYME TYPE 2-RELATED"/>
    <property type="match status" value="1"/>
</dbReference>
<dbReference type="GO" id="GO:0004300">
    <property type="term" value="F:enoyl-CoA hydratase activity"/>
    <property type="evidence" value="ECO:0007669"/>
    <property type="project" value="TreeGrafter"/>
</dbReference>
<dbReference type="Gene3D" id="3.10.129.10">
    <property type="entry name" value="Hotdog Thioesterase"/>
    <property type="match status" value="2"/>
</dbReference>
<accession>A0AAW7MHI2</accession>
<dbReference type="GO" id="GO:0006635">
    <property type="term" value="P:fatty acid beta-oxidation"/>
    <property type="evidence" value="ECO:0007669"/>
    <property type="project" value="TreeGrafter"/>
</dbReference>
<dbReference type="PANTHER" id="PTHR13078:SF56">
    <property type="entry name" value="PEROXISOMAL MULTIFUNCTIONAL ENZYME TYPE 2"/>
    <property type="match status" value="1"/>
</dbReference>
<dbReference type="SUPFAM" id="SSF54637">
    <property type="entry name" value="Thioesterase/thiol ester dehydrase-isomerase"/>
    <property type="match status" value="2"/>
</dbReference>
<evidence type="ECO:0000313" key="3">
    <source>
        <dbReference type="EMBL" id="MDN4572093.1"/>
    </source>
</evidence>
<evidence type="ECO:0000313" key="6">
    <source>
        <dbReference type="Proteomes" id="UP001172791"/>
    </source>
</evidence>